<feature type="signal peptide" evidence="1">
    <location>
        <begin position="1"/>
        <end position="21"/>
    </location>
</feature>
<evidence type="ECO:0000313" key="2">
    <source>
        <dbReference type="EMBL" id="CAG9137759.1"/>
    </source>
</evidence>
<comment type="caution">
    <text evidence="2">The sequence shown here is derived from an EMBL/GenBank/DDBJ whole genome shotgun (WGS) entry which is preliminary data.</text>
</comment>
<dbReference type="AlphaFoldDB" id="A0A8S4GC81"/>
<dbReference type="EMBL" id="CAJHNJ030000403">
    <property type="protein sequence ID" value="CAG9137759.1"/>
    <property type="molecule type" value="Genomic_DNA"/>
</dbReference>
<evidence type="ECO:0000313" key="3">
    <source>
        <dbReference type="Proteomes" id="UP000653454"/>
    </source>
</evidence>
<keyword evidence="1" id="KW-0732">Signal</keyword>
<sequence>MAAKVFLIICVVAVLIAVSCGQNETTDSTTKCSGFGAPCNTTEECCRRFKCQPQLLFPTSTTRNVCMIAF</sequence>
<evidence type="ECO:0000256" key="1">
    <source>
        <dbReference type="SAM" id="SignalP"/>
    </source>
</evidence>
<name>A0A8S4GC81_PLUXY</name>
<organism evidence="2 3">
    <name type="scientific">Plutella xylostella</name>
    <name type="common">Diamondback moth</name>
    <name type="synonym">Plutella maculipennis</name>
    <dbReference type="NCBI Taxonomy" id="51655"/>
    <lineage>
        <taxon>Eukaryota</taxon>
        <taxon>Metazoa</taxon>
        <taxon>Ecdysozoa</taxon>
        <taxon>Arthropoda</taxon>
        <taxon>Hexapoda</taxon>
        <taxon>Insecta</taxon>
        <taxon>Pterygota</taxon>
        <taxon>Neoptera</taxon>
        <taxon>Endopterygota</taxon>
        <taxon>Lepidoptera</taxon>
        <taxon>Glossata</taxon>
        <taxon>Ditrysia</taxon>
        <taxon>Yponomeutoidea</taxon>
        <taxon>Plutellidae</taxon>
        <taxon>Plutella</taxon>
    </lineage>
</organism>
<keyword evidence="3" id="KW-1185">Reference proteome</keyword>
<proteinExistence type="predicted"/>
<accession>A0A8S4GC81</accession>
<dbReference type="Proteomes" id="UP000653454">
    <property type="component" value="Unassembled WGS sequence"/>
</dbReference>
<feature type="chain" id="PRO_5035770450" evidence="1">
    <location>
        <begin position="22"/>
        <end position="70"/>
    </location>
</feature>
<protein>
    <submittedName>
        <fullName evidence="2">(diamondback moth) hypothetical protein</fullName>
    </submittedName>
</protein>
<gene>
    <name evidence="2" type="ORF">PLXY2_LOCUS16005</name>
</gene>
<reference evidence="2" key="1">
    <citation type="submission" date="2020-11" db="EMBL/GenBank/DDBJ databases">
        <authorList>
            <person name="Whiteford S."/>
        </authorList>
    </citation>
    <scope>NUCLEOTIDE SEQUENCE</scope>
</reference>
<dbReference type="PROSITE" id="PS51257">
    <property type="entry name" value="PROKAR_LIPOPROTEIN"/>
    <property type="match status" value="1"/>
</dbReference>